<keyword evidence="3 10" id="KW-0812">Transmembrane</keyword>
<evidence type="ECO:0000256" key="10">
    <source>
        <dbReference type="SAM" id="Phobius"/>
    </source>
</evidence>
<dbReference type="EMBL" id="OC928374">
    <property type="protein sequence ID" value="CAD7657725.1"/>
    <property type="molecule type" value="Genomic_DNA"/>
</dbReference>
<evidence type="ECO:0000256" key="5">
    <source>
        <dbReference type="ARBA" id="ARBA00023040"/>
    </source>
</evidence>
<evidence type="ECO:0000313" key="12">
    <source>
        <dbReference type="EMBL" id="CAD7657725.1"/>
    </source>
</evidence>
<evidence type="ECO:0000256" key="7">
    <source>
        <dbReference type="ARBA" id="ARBA00023170"/>
    </source>
</evidence>
<comment type="subcellular location">
    <subcellularLocation>
        <location evidence="1">Cell membrane</location>
        <topology evidence="1">Multi-pass membrane protein</topology>
    </subcellularLocation>
</comment>
<feature type="transmembrane region" description="Helical" evidence="10">
    <location>
        <begin position="233"/>
        <end position="249"/>
    </location>
</feature>
<evidence type="ECO:0000259" key="11">
    <source>
        <dbReference type="PROSITE" id="PS50259"/>
    </source>
</evidence>
<protein>
    <recommendedName>
        <fullName evidence="11">G-protein coupled receptors family 3 profile domain-containing protein</fullName>
    </recommendedName>
</protein>
<dbReference type="PANTHER" id="PTHR10519:SF74">
    <property type="entry name" value="GAMMA-AMINOBUTYRIC ACID TYPE B RECEPTOR SUBUNIT 2"/>
    <property type="match status" value="1"/>
</dbReference>
<dbReference type="InterPro" id="IPR017979">
    <property type="entry name" value="GPCR_3_CS"/>
</dbReference>
<evidence type="ECO:0000256" key="3">
    <source>
        <dbReference type="ARBA" id="ARBA00022692"/>
    </source>
</evidence>
<feature type="transmembrane region" description="Helical" evidence="10">
    <location>
        <begin position="119"/>
        <end position="135"/>
    </location>
</feature>
<feature type="non-terminal residue" evidence="12">
    <location>
        <position position="1"/>
    </location>
</feature>
<dbReference type="InterPro" id="IPR017978">
    <property type="entry name" value="GPCR_3_C"/>
</dbReference>
<evidence type="ECO:0000256" key="2">
    <source>
        <dbReference type="ARBA" id="ARBA00022475"/>
    </source>
</evidence>
<dbReference type="PROSITE" id="PS00981">
    <property type="entry name" value="G_PROTEIN_RECEP_F3_3"/>
    <property type="match status" value="1"/>
</dbReference>
<organism evidence="12">
    <name type="scientific">Oppiella nova</name>
    <dbReference type="NCBI Taxonomy" id="334625"/>
    <lineage>
        <taxon>Eukaryota</taxon>
        <taxon>Metazoa</taxon>
        <taxon>Ecdysozoa</taxon>
        <taxon>Arthropoda</taxon>
        <taxon>Chelicerata</taxon>
        <taxon>Arachnida</taxon>
        <taxon>Acari</taxon>
        <taxon>Acariformes</taxon>
        <taxon>Sarcoptiformes</taxon>
        <taxon>Oribatida</taxon>
        <taxon>Brachypylina</taxon>
        <taxon>Oppioidea</taxon>
        <taxon>Oppiidae</taxon>
        <taxon>Oppiella</taxon>
    </lineage>
</organism>
<dbReference type="AlphaFoldDB" id="A0A7R9MEH2"/>
<keyword evidence="5" id="KW-0297">G-protein coupled receptor</keyword>
<name>A0A7R9MEH2_9ACAR</name>
<keyword evidence="7" id="KW-0675">Receptor</keyword>
<evidence type="ECO:0000256" key="9">
    <source>
        <dbReference type="ARBA" id="ARBA00023224"/>
    </source>
</evidence>
<evidence type="ECO:0000256" key="6">
    <source>
        <dbReference type="ARBA" id="ARBA00023136"/>
    </source>
</evidence>
<proteinExistence type="predicted"/>
<dbReference type="Pfam" id="PF00003">
    <property type="entry name" value="7tm_3"/>
    <property type="match status" value="1"/>
</dbReference>
<dbReference type="PANTHER" id="PTHR10519">
    <property type="entry name" value="GABA-B RECEPTOR"/>
    <property type="match status" value="1"/>
</dbReference>
<evidence type="ECO:0000313" key="13">
    <source>
        <dbReference type="Proteomes" id="UP000728032"/>
    </source>
</evidence>
<accession>A0A7R9MEH2</accession>
<dbReference type="OrthoDB" id="17569at2759"/>
<keyword evidence="6 10" id="KW-0472">Membrane</keyword>
<dbReference type="PROSITE" id="PS50259">
    <property type="entry name" value="G_PROTEIN_RECEP_F3_4"/>
    <property type="match status" value="1"/>
</dbReference>
<feature type="transmembrane region" description="Helical" evidence="10">
    <location>
        <begin position="63"/>
        <end position="84"/>
    </location>
</feature>
<sequence length="252" mass="28902">MSSPYLNNMIIIGCILTYTSARAWVLMSGFTLAFGSMFSKTWRVHAIFTNIKLNKKLIKDYKLFMVVAVLVFIDVATLTTWQIVDPFYRDTQNGTAEPSPQNEDIWVIPEMEYCQSKRMTIFLGSIYAFGIFLAWETRHVSIPALNDSKYIGMSVYNVVIMCVIGAGLSFLIKDYKLFMVVAVLVFIDVATLTTWQIVDPFYRDTHNGTAEPSPQNEDIWVIPEMEYCQSKRMTIFLGSIYAFGIFLAWETR</sequence>
<feature type="domain" description="G-protein coupled receptors family 3 profile" evidence="11">
    <location>
        <begin position="22"/>
        <end position="164"/>
    </location>
</feature>
<keyword evidence="13" id="KW-1185">Reference proteome</keyword>
<dbReference type="InterPro" id="IPR002455">
    <property type="entry name" value="GPCR3_GABA-B"/>
</dbReference>
<dbReference type="EMBL" id="CAJPVJ010013549">
    <property type="protein sequence ID" value="CAG2174911.1"/>
    <property type="molecule type" value="Genomic_DNA"/>
</dbReference>
<keyword evidence="8" id="KW-0325">Glycoprotein</keyword>
<dbReference type="GO" id="GO:0004965">
    <property type="term" value="F:G protein-coupled GABA receptor activity"/>
    <property type="evidence" value="ECO:0007669"/>
    <property type="project" value="InterPro"/>
</dbReference>
<dbReference type="Proteomes" id="UP000728032">
    <property type="component" value="Unassembled WGS sequence"/>
</dbReference>
<reference evidence="12" key="1">
    <citation type="submission" date="2020-11" db="EMBL/GenBank/DDBJ databases">
        <authorList>
            <person name="Tran Van P."/>
        </authorList>
    </citation>
    <scope>NUCLEOTIDE SEQUENCE</scope>
</reference>
<evidence type="ECO:0000256" key="8">
    <source>
        <dbReference type="ARBA" id="ARBA00023180"/>
    </source>
</evidence>
<feature type="transmembrane region" description="Helical" evidence="10">
    <location>
        <begin position="178"/>
        <end position="198"/>
    </location>
</feature>
<dbReference type="GO" id="GO:0038039">
    <property type="term" value="C:G protein-coupled receptor heterodimeric complex"/>
    <property type="evidence" value="ECO:0007669"/>
    <property type="project" value="TreeGrafter"/>
</dbReference>
<gene>
    <name evidence="12" type="ORF">ONB1V03_LOCUS14350</name>
</gene>
<dbReference type="PRINTS" id="PR01176">
    <property type="entry name" value="GABABRECEPTR"/>
</dbReference>
<dbReference type="PRINTS" id="PR00248">
    <property type="entry name" value="GPCRMGR"/>
</dbReference>
<dbReference type="InterPro" id="IPR000337">
    <property type="entry name" value="GPCR_3"/>
</dbReference>
<dbReference type="GO" id="GO:0007214">
    <property type="term" value="P:gamma-aminobutyric acid signaling pathway"/>
    <property type="evidence" value="ECO:0007669"/>
    <property type="project" value="TreeGrafter"/>
</dbReference>
<feature type="transmembrane region" description="Helical" evidence="10">
    <location>
        <begin position="155"/>
        <end position="172"/>
    </location>
</feature>
<evidence type="ECO:0000256" key="4">
    <source>
        <dbReference type="ARBA" id="ARBA00022989"/>
    </source>
</evidence>
<keyword evidence="9" id="KW-0807">Transducer</keyword>
<evidence type="ECO:0000256" key="1">
    <source>
        <dbReference type="ARBA" id="ARBA00004651"/>
    </source>
</evidence>
<keyword evidence="2" id="KW-1003">Cell membrane</keyword>
<keyword evidence="4 10" id="KW-1133">Transmembrane helix</keyword>